<feature type="region of interest" description="Disordered" evidence="1">
    <location>
        <begin position="9"/>
        <end position="56"/>
    </location>
</feature>
<name>A0ABY3Y2E7_9ACTN</name>
<gene>
    <name evidence="2" type="ORF">MMF93_32995</name>
</gene>
<evidence type="ECO:0000313" key="3">
    <source>
        <dbReference type="Proteomes" id="UP001202244"/>
    </source>
</evidence>
<keyword evidence="3" id="KW-1185">Reference proteome</keyword>
<organism evidence="2 3">
    <name type="scientific">Streptomyces tubbatahanensis</name>
    <dbReference type="NCBI Taxonomy" id="2923272"/>
    <lineage>
        <taxon>Bacteria</taxon>
        <taxon>Bacillati</taxon>
        <taxon>Actinomycetota</taxon>
        <taxon>Actinomycetes</taxon>
        <taxon>Kitasatosporales</taxon>
        <taxon>Streptomycetaceae</taxon>
        <taxon>Streptomyces</taxon>
    </lineage>
</organism>
<evidence type="ECO:0000313" key="2">
    <source>
        <dbReference type="EMBL" id="UNT00767.1"/>
    </source>
</evidence>
<proteinExistence type="predicted"/>
<evidence type="ECO:0000256" key="1">
    <source>
        <dbReference type="SAM" id="MobiDB-lite"/>
    </source>
</evidence>
<dbReference type="RefSeq" id="WP_242757050.1">
    <property type="nucleotide sequence ID" value="NZ_CP093846.1"/>
</dbReference>
<protein>
    <submittedName>
        <fullName evidence="2">Uncharacterized protein</fullName>
    </submittedName>
</protein>
<accession>A0ABY3Y2E7</accession>
<sequence length="56" mass="5350">MLAQAVLRLTTAAAAAHPRDGHVHTHTTSPDDNGGAPGTGTLAPPDEIGGGPGGGV</sequence>
<dbReference type="Proteomes" id="UP001202244">
    <property type="component" value="Chromosome"/>
</dbReference>
<reference evidence="2 3" key="1">
    <citation type="journal article" date="2023" name="Microbiol. Spectr.">
        <title>Synergy between Genome Mining, Metabolomics, and Bioinformatics Uncovers Antibacterial Chlorinated Carbazole Alkaloids and Their Biosynthetic Gene Cluster from Streptomyces tubbatahanensis sp. nov., a Novel Actinomycete Isolated from Sulu Sea, Philippines.</title>
        <authorList>
            <person name="Tenebro C.P."/>
            <person name="Trono D.J.V.L."/>
            <person name="Balida L.A.P."/>
            <person name="Bayog L.K.A."/>
            <person name="Bruna J.R."/>
            <person name="Sabido E.M."/>
            <person name="Caspe D.P.C."/>
            <person name="de Los Santos E.L.C."/>
            <person name="Saludes J.P."/>
            <person name="Dalisay D.S."/>
        </authorList>
    </citation>
    <scope>NUCLEOTIDE SEQUENCE [LARGE SCALE GENOMIC DNA]</scope>
    <source>
        <strain evidence="2 3">DSD3025</strain>
    </source>
</reference>
<dbReference type="EMBL" id="CP093846">
    <property type="protein sequence ID" value="UNT00767.1"/>
    <property type="molecule type" value="Genomic_DNA"/>
</dbReference>